<dbReference type="InterPro" id="IPR017441">
    <property type="entry name" value="Protein_kinase_ATP_BS"/>
</dbReference>
<gene>
    <name evidence="8" type="ORF">EZV62_013170</name>
</gene>
<dbReference type="PANTHER" id="PTHR44329:SF11">
    <property type="entry name" value="OS09G0443600 PROTEIN"/>
    <property type="match status" value="1"/>
</dbReference>
<evidence type="ECO:0000256" key="5">
    <source>
        <dbReference type="PROSITE-ProRule" id="PRU10141"/>
    </source>
</evidence>
<sequence>MGFVKVEDLKLEVEKQKELRIMYRKRVERTQDYLRYCLQIAQENGFLELMINNKEDQHHQSLLPSNLDNINASPQLPIRSPSLQRNSDLSVTIDQAKTNGWYINPNEIELQEKIGQGSTAEIYRGIWRGLDVAVKCINPEFFHTNESGVSFFAQELDTLCRQRHRFVLQLMGACLEPPDHGWVVTEFLSTTLKEWLHGPGNRRKQRTVPLPPFPERLAKAFEIAQAMQYLHEQKPKVCHRDLKPSNIFLDDACHVRVADFVSYKPLPWYFFPGTYVYMAPKVIRSEPYNEKCDVYSFGIILNELITGDHPYIETDYGPTRIAVEVGEGTLRPALPEDGGEVKELIDLVRRLWDGDASARPSFSFITSALRDLQNKI</sequence>
<dbReference type="GO" id="GO:0005524">
    <property type="term" value="F:ATP binding"/>
    <property type="evidence" value="ECO:0007669"/>
    <property type="project" value="UniProtKB-UniRule"/>
</dbReference>
<dbReference type="Proteomes" id="UP000323000">
    <property type="component" value="Chromosome 5"/>
</dbReference>
<accession>A0A5C7HXG5</accession>
<keyword evidence="9" id="KW-1185">Reference proteome</keyword>
<dbReference type="InterPro" id="IPR000719">
    <property type="entry name" value="Prot_kinase_dom"/>
</dbReference>
<dbReference type="PROSITE" id="PS00107">
    <property type="entry name" value="PROTEIN_KINASE_ATP"/>
    <property type="match status" value="1"/>
</dbReference>
<proteinExistence type="inferred from homology"/>
<feature type="domain" description="Protein kinase" evidence="7">
    <location>
        <begin position="108"/>
        <end position="376"/>
    </location>
</feature>
<evidence type="ECO:0000313" key="9">
    <source>
        <dbReference type="Proteomes" id="UP000323000"/>
    </source>
</evidence>
<dbReference type="InterPro" id="IPR011009">
    <property type="entry name" value="Kinase-like_dom_sf"/>
</dbReference>
<dbReference type="InterPro" id="IPR051681">
    <property type="entry name" value="Ser/Thr_Kinases-Pseudokinases"/>
</dbReference>
<dbReference type="Gene3D" id="1.10.510.10">
    <property type="entry name" value="Transferase(Phosphotransferase) domain 1"/>
    <property type="match status" value="1"/>
</dbReference>
<keyword evidence="2 5" id="KW-0547">Nucleotide-binding</keyword>
<keyword evidence="1" id="KW-0808">Transferase</keyword>
<protein>
    <recommendedName>
        <fullName evidence="7">Protein kinase domain-containing protein</fullName>
    </recommendedName>
</protein>
<dbReference type="PROSITE" id="PS00108">
    <property type="entry name" value="PROTEIN_KINASE_ST"/>
    <property type="match status" value="1"/>
</dbReference>
<feature type="binding site" evidence="5">
    <location>
        <position position="135"/>
    </location>
    <ligand>
        <name>ATP</name>
        <dbReference type="ChEBI" id="CHEBI:30616"/>
    </ligand>
</feature>
<evidence type="ECO:0000259" key="7">
    <source>
        <dbReference type="PROSITE" id="PS50011"/>
    </source>
</evidence>
<dbReference type="SMART" id="SM00220">
    <property type="entry name" value="S_TKc"/>
    <property type="match status" value="1"/>
</dbReference>
<evidence type="ECO:0000256" key="6">
    <source>
        <dbReference type="RuleBase" id="RU000304"/>
    </source>
</evidence>
<comment type="caution">
    <text evidence="8">The sequence shown here is derived from an EMBL/GenBank/DDBJ whole genome shotgun (WGS) entry which is preliminary data.</text>
</comment>
<dbReference type="OrthoDB" id="10261027at2759"/>
<dbReference type="GO" id="GO:0004674">
    <property type="term" value="F:protein serine/threonine kinase activity"/>
    <property type="evidence" value="ECO:0007669"/>
    <property type="project" value="UniProtKB-KW"/>
</dbReference>
<name>A0A5C7HXG5_9ROSI</name>
<reference evidence="9" key="1">
    <citation type="journal article" date="2019" name="Gigascience">
        <title>De novo genome assembly of the endangered Acer yangbiense, a plant species with extremely small populations endemic to Yunnan Province, China.</title>
        <authorList>
            <person name="Yang J."/>
            <person name="Wariss H.M."/>
            <person name="Tao L."/>
            <person name="Zhang R."/>
            <person name="Yun Q."/>
            <person name="Hollingsworth P."/>
            <person name="Dao Z."/>
            <person name="Luo G."/>
            <person name="Guo H."/>
            <person name="Ma Y."/>
            <person name="Sun W."/>
        </authorList>
    </citation>
    <scope>NUCLEOTIDE SEQUENCE [LARGE SCALE GENOMIC DNA]</scope>
    <source>
        <strain evidence="9">cv. Malutang</strain>
    </source>
</reference>
<keyword evidence="4 5" id="KW-0067">ATP-binding</keyword>
<evidence type="ECO:0000313" key="8">
    <source>
        <dbReference type="EMBL" id="TXG61807.1"/>
    </source>
</evidence>
<evidence type="ECO:0000256" key="3">
    <source>
        <dbReference type="ARBA" id="ARBA00022777"/>
    </source>
</evidence>
<keyword evidence="6" id="KW-0723">Serine/threonine-protein kinase</keyword>
<keyword evidence="3" id="KW-0418">Kinase</keyword>
<comment type="similarity">
    <text evidence="6">Belongs to the protein kinase superfamily.</text>
</comment>
<dbReference type="EMBL" id="VAHF01000005">
    <property type="protein sequence ID" value="TXG61807.1"/>
    <property type="molecule type" value="Genomic_DNA"/>
</dbReference>
<evidence type="ECO:0000256" key="1">
    <source>
        <dbReference type="ARBA" id="ARBA00022679"/>
    </source>
</evidence>
<dbReference type="Pfam" id="PF00069">
    <property type="entry name" value="Pkinase"/>
    <property type="match status" value="1"/>
</dbReference>
<organism evidence="8 9">
    <name type="scientific">Acer yangbiense</name>
    <dbReference type="NCBI Taxonomy" id="1000413"/>
    <lineage>
        <taxon>Eukaryota</taxon>
        <taxon>Viridiplantae</taxon>
        <taxon>Streptophyta</taxon>
        <taxon>Embryophyta</taxon>
        <taxon>Tracheophyta</taxon>
        <taxon>Spermatophyta</taxon>
        <taxon>Magnoliopsida</taxon>
        <taxon>eudicotyledons</taxon>
        <taxon>Gunneridae</taxon>
        <taxon>Pentapetalae</taxon>
        <taxon>rosids</taxon>
        <taxon>malvids</taxon>
        <taxon>Sapindales</taxon>
        <taxon>Sapindaceae</taxon>
        <taxon>Hippocastanoideae</taxon>
        <taxon>Acereae</taxon>
        <taxon>Acer</taxon>
    </lineage>
</organism>
<dbReference type="InterPro" id="IPR008271">
    <property type="entry name" value="Ser/Thr_kinase_AS"/>
</dbReference>
<evidence type="ECO:0000256" key="4">
    <source>
        <dbReference type="ARBA" id="ARBA00022840"/>
    </source>
</evidence>
<dbReference type="AlphaFoldDB" id="A0A5C7HXG5"/>
<dbReference type="Gene3D" id="3.30.200.20">
    <property type="entry name" value="Phosphorylase Kinase, domain 1"/>
    <property type="match status" value="1"/>
</dbReference>
<dbReference type="SUPFAM" id="SSF56112">
    <property type="entry name" value="Protein kinase-like (PK-like)"/>
    <property type="match status" value="1"/>
</dbReference>
<evidence type="ECO:0000256" key="2">
    <source>
        <dbReference type="ARBA" id="ARBA00022741"/>
    </source>
</evidence>
<dbReference type="PANTHER" id="PTHR44329">
    <property type="entry name" value="SERINE/THREONINE-PROTEIN KINASE TNNI3K-RELATED"/>
    <property type="match status" value="1"/>
</dbReference>
<dbReference type="PROSITE" id="PS50011">
    <property type="entry name" value="PROTEIN_KINASE_DOM"/>
    <property type="match status" value="1"/>
</dbReference>